<comment type="similarity">
    <text evidence="8">Belongs to the TsuA/YedE (TC 9.B.102) family.</text>
</comment>
<evidence type="ECO:0000256" key="5">
    <source>
        <dbReference type="ARBA" id="ARBA00022692"/>
    </source>
</evidence>
<evidence type="ECO:0000256" key="6">
    <source>
        <dbReference type="ARBA" id="ARBA00022989"/>
    </source>
</evidence>
<proteinExistence type="inferred from homology"/>
<dbReference type="PANTHER" id="PTHR30574:SF1">
    <property type="entry name" value="SULPHUR TRANSPORT DOMAIN-CONTAINING PROTEIN"/>
    <property type="match status" value="1"/>
</dbReference>
<evidence type="ECO:0000256" key="3">
    <source>
        <dbReference type="ARBA" id="ARBA00022475"/>
    </source>
</evidence>
<dbReference type="STRING" id="1524460.IX84_31040"/>
<name>A0A098RYB1_9BACT</name>
<keyword evidence="11" id="KW-1185">Reference proteome</keyword>
<keyword evidence="4" id="KW-0997">Cell inner membrane</keyword>
<protein>
    <submittedName>
        <fullName evidence="10">YeeE/YedE family protein</fullName>
    </submittedName>
</protein>
<evidence type="ECO:0000256" key="4">
    <source>
        <dbReference type="ARBA" id="ARBA00022519"/>
    </source>
</evidence>
<evidence type="ECO:0000256" key="7">
    <source>
        <dbReference type="ARBA" id="ARBA00023136"/>
    </source>
</evidence>
<reference evidence="10 11" key="1">
    <citation type="journal article" date="2014" name="Int. J. Syst. Evol. Microbiol.">
        <title>Phaeodactylibacter xiamenensis gen. nov., sp. nov., a member of the family Saprospiraceae isolated from the marine alga Phaeodactylum tricornutum.</title>
        <authorList>
            <person name="Chen Z.Jr."/>
            <person name="Lei X."/>
            <person name="Lai Q."/>
            <person name="Li Y."/>
            <person name="Zhang B."/>
            <person name="Zhang J."/>
            <person name="Zhang H."/>
            <person name="Yang L."/>
            <person name="Zheng W."/>
            <person name="Tian Y."/>
            <person name="Yu Z."/>
            <person name="Xu H.Jr."/>
            <person name="Zheng T."/>
        </authorList>
    </citation>
    <scope>NUCLEOTIDE SEQUENCE [LARGE SCALE GENOMIC DNA]</scope>
    <source>
        <strain evidence="10 11">KD52</strain>
    </source>
</reference>
<keyword evidence="2" id="KW-0813">Transport</keyword>
<feature type="transmembrane region" description="Helical" evidence="9">
    <location>
        <begin position="166"/>
        <end position="188"/>
    </location>
</feature>
<evidence type="ECO:0000313" key="10">
    <source>
        <dbReference type="EMBL" id="KGE84900.1"/>
    </source>
</evidence>
<dbReference type="PANTHER" id="PTHR30574">
    <property type="entry name" value="INNER MEMBRANE PROTEIN YEDE"/>
    <property type="match status" value="1"/>
</dbReference>
<evidence type="ECO:0000256" key="8">
    <source>
        <dbReference type="ARBA" id="ARBA00035655"/>
    </source>
</evidence>
<keyword evidence="6 9" id="KW-1133">Transmembrane helix</keyword>
<keyword evidence="7 9" id="KW-0472">Membrane</keyword>
<dbReference type="Proteomes" id="UP000029736">
    <property type="component" value="Unassembled WGS sequence"/>
</dbReference>
<keyword evidence="5 9" id="KW-0812">Transmembrane</keyword>
<feature type="transmembrane region" description="Helical" evidence="9">
    <location>
        <begin position="62"/>
        <end position="82"/>
    </location>
</feature>
<evidence type="ECO:0000313" key="11">
    <source>
        <dbReference type="Proteomes" id="UP000029736"/>
    </source>
</evidence>
<comment type="caution">
    <text evidence="10">The sequence shown here is derived from an EMBL/GenBank/DDBJ whole genome shotgun (WGS) entry which is preliminary data.</text>
</comment>
<dbReference type="Pfam" id="PF04143">
    <property type="entry name" value="Sulf_transp"/>
    <property type="match status" value="1"/>
</dbReference>
<evidence type="ECO:0000256" key="1">
    <source>
        <dbReference type="ARBA" id="ARBA00004429"/>
    </source>
</evidence>
<dbReference type="InterPro" id="IPR007272">
    <property type="entry name" value="Sulf_transp_TsuA/YedE"/>
</dbReference>
<sequence length="189" mass="20046">MVQFISQPWHWAVSGAAIALVLALMTWMGRSFGVSTTFKAFCSAAGAGKVSDFFKMDVKEEFWRIAFVIGGLIGGYIATHFLQSPEPVAISPETVDYLATIGINYPEADAKGIGFVPTSLFNFESLSGILMAVGGGFLVGFGARYGDGCTSGHAISGLAHFQLPSLITVIGFFIGGLAMTHFIFPFLVG</sequence>
<organism evidence="10 11">
    <name type="scientific">Phaeodactylibacter xiamenensis</name>
    <dbReference type="NCBI Taxonomy" id="1524460"/>
    <lineage>
        <taxon>Bacteria</taxon>
        <taxon>Pseudomonadati</taxon>
        <taxon>Bacteroidota</taxon>
        <taxon>Saprospiria</taxon>
        <taxon>Saprospirales</taxon>
        <taxon>Haliscomenobacteraceae</taxon>
        <taxon>Phaeodactylibacter</taxon>
    </lineage>
</organism>
<dbReference type="EMBL" id="JPOS01000101">
    <property type="protein sequence ID" value="KGE84900.1"/>
    <property type="molecule type" value="Genomic_DNA"/>
</dbReference>
<evidence type="ECO:0000256" key="9">
    <source>
        <dbReference type="SAM" id="Phobius"/>
    </source>
</evidence>
<dbReference type="GO" id="GO:0005886">
    <property type="term" value="C:plasma membrane"/>
    <property type="evidence" value="ECO:0007669"/>
    <property type="project" value="UniProtKB-SubCell"/>
</dbReference>
<evidence type="ECO:0000256" key="2">
    <source>
        <dbReference type="ARBA" id="ARBA00022448"/>
    </source>
</evidence>
<keyword evidence="3" id="KW-1003">Cell membrane</keyword>
<feature type="transmembrane region" description="Helical" evidence="9">
    <location>
        <begin position="126"/>
        <end position="145"/>
    </location>
</feature>
<gene>
    <name evidence="10" type="ORF">IX84_31040</name>
</gene>
<dbReference type="AlphaFoldDB" id="A0A098RYB1"/>
<accession>A0A098RYB1</accession>
<feature type="transmembrane region" description="Helical" evidence="9">
    <location>
        <begin position="12"/>
        <end position="29"/>
    </location>
</feature>
<comment type="subcellular location">
    <subcellularLocation>
        <location evidence="1">Cell inner membrane</location>
        <topology evidence="1">Multi-pass membrane protein</topology>
    </subcellularLocation>
</comment>